<accession>A0A393SIP4</accession>
<name>A0A393SIP4_LISMN</name>
<dbReference type="AlphaFoldDB" id="A0A393SIP4"/>
<protein>
    <submittedName>
        <fullName evidence="1">DUF3383 family protein</fullName>
    </submittedName>
</protein>
<dbReference type="Proteomes" id="UP000358545">
    <property type="component" value="Unassembled WGS sequence"/>
</dbReference>
<dbReference type="EMBL" id="DAAIHR010000005">
    <property type="protein sequence ID" value="HAB8398169.1"/>
    <property type="molecule type" value="Genomic_DNA"/>
</dbReference>
<organism evidence="1 3">
    <name type="scientific">Listeria monocytogenes</name>
    <dbReference type="NCBI Taxonomy" id="1639"/>
    <lineage>
        <taxon>Bacteria</taxon>
        <taxon>Bacillati</taxon>
        <taxon>Bacillota</taxon>
        <taxon>Bacilli</taxon>
        <taxon>Bacillales</taxon>
        <taxon>Listeriaceae</taxon>
        <taxon>Listeria</taxon>
    </lineage>
</organism>
<reference evidence="2 4" key="1">
    <citation type="journal article" date="2018" name="Genome Biol.">
        <title>SKESA: strategic k-mer extension for scrupulous assemblies.</title>
        <authorList>
            <person name="Souvorov A."/>
            <person name="Agarwala R."/>
            <person name="Lipman D.J."/>
        </authorList>
    </citation>
    <scope>NUCLEOTIDE SEQUENCE [LARGE SCALE GENOMIC DNA]</scope>
    <source>
        <strain evidence="2 4">CFIAFB20130012</strain>
    </source>
</reference>
<dbReference type="RefSeq" id="WP_031648614.1">
    <property type="nucleotide sequence ID" value="NZ_CP019615.1"/>
</dbReference>
<evidence type="ECO:0000313" key="4">
    <source>
        <dbReference type="Proteomes" id="UP000840197"/>
    </source>
</evidence>
<comment type="caution">
    <text evidence="1">The sequence shown here is derived from an EMBL/GenBank/DDBJ whole genome shotgun (WGS) entry which is preliminary data.</text>
</comment>
<dbReference type="InterPro" id="IPR021808">
    <property type="entry name" value="DUF3383"/>
</dbReference>
<sequence>MVETITDVRVHISVLYPSPRIGLGRPAIFVKGTAMGYKEYTTLEELKDTFADTTEVYAKAKAVFLQKDRPDTVAVITYEDTKLLEAAEAYFLKSWHFALLAEYKAADALALSNLIEEQKFKFAVFQVTAVADITPLAKNTRTIAIVHSKTGEKLDAALIGNVASLPVGSATWKGRHGLTGITSEELKVSEIDAIQKAGGMCYIEKAGIAQTSEGKTVSGEFIDSIHGDDWIKATIETRLQKLLTETDKLTFDARGIALLQSELTTVLNEGFANGIIDSNDETGEPNFSITALQRSDLNDDDIAKRNYKGLSFRYKRSGAIHSVDVYGEVEV</sequence>
<reference evidence="1 3" key="2">
    <citation type="submission" date="2018-06" db="EMBL/GenBank/DDBJ databases">
        <authorList>
            <consortium name="PulseNet: The National Subtyping Network for Foodborne Disease Surveillance"/>
            <person name="Tarr C.L."/>
            <person name="Trees E."/>
            <person name="Katz L.S."/>
            <person name="Carleton-Romer H.A."/>
            <person name="Stroika S."/>
            <person name="Kucerova Z."/>
            <person name="Roache K.F."/>
            <person name="Sabol A.L."/>
            <person name="Besser J."/>
            <person name="Gerner-Smidt P."/>
        </authorList>
    </citation>
    <scope>NUCLEOTIDE SEQUENCE [LARGE SCALE GENOMIC DNA]</scope>
    <source>
        <strain evidence="1 3">PNUSAL002180</strain>
    </source>
</reference>
<dbReference type="Pfam" id="PF11863">
    <property type="entry name" value="DUF3383"/>
    <property type="match status" value="1"/>
</dbReference>
<dbReference type="EMBL" id="AABAGT010000014">
    <property type="protein sequence ID" value="EAG0867656.1"/>
    <property type="molecule type" value="Genomic_DNA"/>
</dbReference>
<evidence type="ECO:0000313" key="2">
    <source>
        <dbReference type="EMBL" id="HAB8398169.1"/>
    </source>
</evidence>
<reference evidence="2" key="3">
    <citation type="submission" date="2020-01" db="EMBL/GenBank/DDBJ databases">
        <authorList>
            <consortium name="NCBI Pathogen Detection Project"/>
        </authorList>
    </citation>
    <scope>NUCLEOTIDE SEQUENCE</scope>
    <source>
        <strain evidence="2">CFIAFB20130012</strain>
    </source>
</reference>
<gene>
    <name evidence="1" type="ORF">A8L61_10250</name>
    <name evidence="2" type="ORF">GYR60_06505</name>
</gene>
<evidence type="ECO:0000313" key="1">
    <source>
        <dbReference type="EMBL" id="EAG0867656.1"/>
    </source>
</evidence>
<dbReference type="Proteomes" id="UP000840197">
    <property type="component" value="Unassembled WGS sequence"/>
</dbReference>
<proteinExistence type="predicted"/>
<evidence type="ECO:0000313" key="3">
    <source>
        <dbReference type="Proteomes" id="UP000358545"/>
    </source>
</evidence>